<evidence type="ECO:0000313" key="1">
    <source>
        <dbReference type="EMBL" id="RXT44817.1"/>
    </source>
</evidence>
<name>A0A4Q1V4L3_9BRAD</name>
<proteinExistence type="predicted"/>
<sequence>MFPSRPPASLRRLRHWRGLLAVIVAVMYLLSGVLHGAHDIDVTSPFGGSEIASTLDEGVAGHGDHKAIGGHHCHGCFSVAVVQPLHASAAADIIAAPVAQQQPTLTGIAPDTTSPPPKHLT</sequence>
<dbReference type="EMBL" id="MZXW01000022">
    <property type="protein sequence ID" value="RXT44817.1"/>
    <property type="molecule type" value="Genomic_DNA"/>
</dbReference>
<dbReference type="RefSeq" id="WP_129272098.1">
    <property type="nucleotide sequence ID" value="NZ_MZXW01000022.1"/>
</dbReference>
<keyword evidence="2" id="KW-1185">Reference proteome</keyword>
<evidence type="ECO:0008006" key="3">
    <source>
        <dbReference type="Google" id="ProtNLM"/>
    </source>
</evidence>
<dbReference type="AlphaFoldDB" id="A0A4Q1V4L3"/>
<comment type="caution">
    <text evidence="1">The sequence shown here is derived from an EMBL/GenBank/DDBJ whole genome shotgun (WGS) entry which is preliminary data.</text>
</comment>
<reference evidence="1 2" key="1">
    <citation type="submission" date="2017-03" db="EMBL/GenBank/DDBJ databases">
        <authorList>
            <person name="Safronova V.I."/>
            <person name="Sazanova A.L."/>
            <person name="Chirak E.R."/>
        </authorList>
    </citation>
    <scope>NUCLEOTIDE SEQUENCE [LARGE SCALE GENOMIC DNA]</scope>
    <source>
        <strain evidence="1 2">Opo-243</strain>
    </source>
</reference>
<accession>A0A4Q1V4L3</accession>
<gene>
    <name evidence="1" type="ORF">B5V03_19710</name>
</gene>
<protein>
    <recommendedName>
        <fullName evidence="3">DUF2946 domain-containing protein</fullName>
    </recommendedName>
</protein>
<organism evidence="1 2">
    <name type="scientific">Bradyrhizobium betae</name>
    <dbReference type="NCBI Taxonomy" id="244734"/>
    <lineage>
        <taxon>Bacteria</taxon>
        <taxon>Pseudomonadati</taxon>
        <taxon>Pseudomonadota</taxon>
        <taxon>Alphaproteobacteria</taxon>
        <taxon>Hyphomicrobiales</taxon>
        <taxon>Nitrobacteraceae</taxon>
        <taxon>Bradyrhizobium</taxon>
    </lineage>
</organism>
<evidence type="ECO:0000313" key="2">
    <source>
        <dbReference type="Proteomes" id="UP000290819"/>
    </source>
</evidence>
<dbReference type="Proteomes" id="UP000290819">
    <property type="component" value="Unassembled WGS sequence"/>
</dbReference>
<dbReference type="OrthoDB" id="8141282at2"/>